<dbReference type="InterPro" id="IPR042235">
    <property type="entry name" value="ZP-C_dom"/>
</dbReference>
<dbReference type="Proteomes" id="UP000694892">
    <property type="component" value="Chromosome 7S"/>
</dbReference>
<reference evidence="17" key="1">
    <citation type="journal article" date="2016" name="Nature">
        <title>Genome evolution in the allotetraploid frog Xenopus laevis.</title>
        <authorList>
            <person name="Session A.M."/>
            <person name="Uno Y."/>
            <person name="Kwon T."/>
            <person name="Chapman J.A."/>
            <person name="Toyoda A."/>
            <person name="Takahashi S."/>
            <person name="Fukui A."/>
            <person name="Hikosaka A."/>
            <person name="Suzuki A."/>
            <person name="Kondo M."/>
            <person name="van Heeringen S.J."/>
            <person name="Quigley I."/>
            <person name="Heinz S."/>
            <person name="Ogino H."/>
            <person name="Ochi H."/>
            <person name="Hellsten U."/>
            <person name="Lyons J.B."/>
            <person name="Simakov O."/>
            <person name="Putnam N."/>
            <person name="Stites J."/>
            <person name="Kuroki Y."/>
            <person name="Tanaka T."/>
            <person name="Michiue T."/>
            <person name="Watanabe M."/>
            <person name="Bogdanovic O."/>
            <person name="Lister R."/>
            <person name="Georgiou G."/>
            <person name="Paranjpe S.S."/>
            <person name="van Kruijsbergen I."/>
            <person name="Shu S."/>
            <person name="Carlson J."/>
            <person name="Kinoshita T."/>
            <person name="Ohta Y."/>
            <person name="Mawaribuchi S."/>
            <person name="Jenkins J."/>
            <person name="Grimwood J."/>
            <person name="Schmutz J."/>
            <person name="Mitros T."/>
            <person name="Mozaffari S.V."/>
            <person name="Suzuki Y."/>
            <person name="Haramoto Y."/>
            <person name="Yamamoto T.S."/>
            <person name="Takagi C."/>
            <person name="Heald R."/>
            <person name="Miller K."/>
            <person name="Haudenschild C."/>
            <person name="Kitzman J."/>
            <person name="Nakayama T."/>
            <person name="Izutsu Y."/>
            <person name="Robert J."/>
            <person name="Fortriede J."/>
            <person name="Burns K."/>
            <person name="Lotay V."/>
            <person name="Karimi K."/>
            <person name="Yasuoka Y."/>
            <person name="Dichmann D.S."/>
            <person name="Flajnik M.F."/>
            <person name="Houston D.W."/>
            <person name="Shendure J."/>
            <person name="DuPasquier L."/>
            <person name="Vize P.D."/>
            <person name="Zorn A.M."/>
            <person name="Ito M."/>
            <person name="Marcotte E.M."/>
            <person name="Wallingford J.B."/>
            <person name="Ito Y."/>
            <person name="Asashima M."/>
            <person name="Ueno N."/>
            <person name="Matsuda Y."/>
            <person name="Veenstra G.J."/>
            <person name="Fujiyama A."/>
            <person name="Harland R.M."/>
            <person name="Taira M."/>
            <person name="Rokhsar D.S."/>
        </authorList>
    </citation>
    <scope>NUCLEOTIDE SEQUENCE [LARGE SCALE GENOMIC DNA]</scope>
    <source>
        <strain evidence="17">J</strain>
    </source>
</reference>
<proteinExistence type="inferred from homology"/>
<evidence type="ECO:0000259" key="14">
    <source>
        <dbReference type="PROSITE" id="PS50287"/>
    </source>
</evidence>
<dbReference type="GO" id="GO:0015031">
    <property type="term" value="P:protein transport"/>
    <property type="evidence" value="ECO:0007669"/>
    <property type="project" value="UniProtKB-KW"/>
</dbReference>
<feature type="disulfide bond" evidence="12">
    <location>
        <begin position="72"/>
        <end position="82"/>
    </location>
</feature>
<organism evidence="16 17">
    <name type="scientific">Xenopus laevis</name>
    <name type="common">African clawed frog</name>
    <dbReference type="NCBI Taxonomy" id="8355"/>
    <lineage>
        <taxon>Eukaryota</taxon>
        <taxon>Metazoa</taxon>
        <taxon>Chordata</taxon>
        <taxon>Craniata</taxon>
        <taxon>Vertebrata</taxon>
        <taxon>Euteleostomi</taxon>
        <taxon>Amphibia</taxon>
        <taxon>Batrachia</taxon>
        <taxon>Anura</taxon>
        <taxon>Pipoidea</taxon>
        <taxon>Pipidae</taxon>
        <taxon>Xenopodinae</taxon>
        <taxon>Xenopus</taxon>
        <taxon>Xenopus</taxon>
    </lineage>
</organism>
<evidence type="ECO:0000256" key="6">
    <source>
        <dbReference type="ARBA" id="ARBA00023157"/>
    </source>
</evidence>
<accession>A0A974H9J7</accession>
<evidence type="ECO:0000256" key="3">
    <source>
        <dbReference type="ARBA" id="ARBA00022729"/>
    </source>
</evidence>
<dbReference type="AlphaFoldDB" id="A0A974H9J7"/>
<evidence type="ECO:0000256" key="8">
    <source>
        <dbReference type="ARBA" id="ARBA00030560"/>
    </source>
</evidence>
<dbReference type="FunFam" id="3.10.250.10:FF:000003">
    <property type="entry name" value="Deleted in malignant brain tumors 1"/>
    <property type="match status" value="1"/>
</dbReference>
<dbReference type="Gene3D" id="2.60.120.290">
    <property type="entry name" value="Spermadhesin, CUB domain"/>
    <property type="match status" value="2"/>
</dbReference>
<evidence type="ECO:0000313" key="16">
    <source>
        <dbReference type="EMBL" id="OCT69902.1"/>
    </source>
</evidence>
<dbReference type="SMART" id="SM00042">
    <property type="entry name" value="CUB"/>
    <property type="match status" value="2"/>
</dbReference>
<keyword evidence="2" id="KW-0813">Transport</keyword>
<evidence type="ECO:0000256" key="1">
    <source>
        <dbReference type="ARBA" id="ARBA00009931"/>
    </source>
</evidence>
<dbReference type="InterPro" id="IPR035914">
    <property type="entry name" value="Sperma_CUB_dom_sf"/>
</dbReference>
<evidence type="ECO:0000256" key="11">
    <source>
        <dbReference type="PROSITE-ProRule" id="PRU00059"/>
    </source>
</evidence>
<dbReference type="CDD" id="cd00041">
    <property type="entry name" value="CUB"/>
    <property type="match status" value="2"/>
</dbReference>
<feature type="disulfide bond" evidence="12">
    <location>
        <begin position="28"/>
        <end position="92"/>
    </location>
</feature>
<keyword evidence="5" id="KW-0653">Protein transport</keyword>
<dbReference type="GO" id="GO:0016020">
    <property type="term" value="C:membrane"/>
    <property type="evidence" value="ECO:0007669"/>
    <property type="project" value="InterPro"/>
</dbReference>
<dbReference type="InterPro" id="IPR000859">
    <property type="entry name" value="CUB_dom"/>
</dbReference>
<evidence type="ECO:0000256" key="2">
    <source>
        <dbReference type="ARBA" id="ARBA00022448"/>
    </source>
</evidence>
<dbReference type="Pfam" id="PF00431">
    <property type="entry name" value="CUB"/>
    <property type="match status" value="2"/>
</dbReference>
<dbReference type="Pfam" id="PF00100">
    <property type="entry name" value="Zona_pellucida"/>
    <property type="match status" value="1"/>
</dbReference>
<dbReference type="SMART" id="SM00241">
    <property type="entry name" value="ZP"/>
    <property type="match status" value="1"/>
</dbReference>
<dbReference type="PROSITE" id="PS01180">
    <property type="entry name" value="CUB"/>
    <property type="match status" value="2"/>
</dbReference>
<sequence length="621" mass="68514">MALRLANGRNRCEGRVEVFYNGTWGTVCDNSWDISDAQVLCRELRCGNAISAPVGAFFGQGSGPITLDVMNCLGYESSLWQCPHNGWISQNCIHGKDAGVMCSGTRFQCGDILTLPAGMISSPFYPHYNVPNAFCSWKIITAPNMQVKLHLLDLNLKYSSNCSSDSVTVHDGFPENSPVLGKLCGQNRSQIFYSSSNIMGVVFRSSNVTQQGGFIAHYATTPKSNDMLGLDCGGFMTNKAGVIGYPLNRASNQSAYCVWYINVFNNHKINLFFGEFRMSDPSLCNSSYVSVYDGTPLGSRLLGNLCETPERNFISSSNALSIVYSGGGIGSGKEVVFTASYQTEYNPKQNVTLACSSDHMVALVSLSYLRSLGHSENDVFLNDPTCRPRTLNKWLAFNIPYKGCQTVQLVERDTISYTNSLFAHSTKGAVITHRKKMNLSLKCQMYQNTMASLMYQSNDTIGNTLTQYGFFRASLVFHQSPTFTDPVHHLPYIVKLNQDLYLQAKLETTDQTLVLFVESCVASANPFDFTGTVYYIINNGCSRVRGYQTYPSPSANIVRFGFKAFSFLDKSSAVFLKCKLVVCPPNVFPSRCSQGCRTRNKRAANAAHKELEVVAGPLKLA</sequence>
<dbReference type="SUPFAM" id="SSF49854">
    <property type="entry name" value="Spermadhesin, CUB domain"/>
    <property type="match status" value="2"/>
</dbReference>
<evidence type="ECO:0000256" key="5">
    <source>
        <dbReference type="ARBA" id="ARBA00022927"/>
    </source>
</evidence>
<evidence type="ECO:0000256" key="12">
    <source>
        <dbReference type="PROSITE-ProRule" id="PRU00196"/>
    </source>
</evidence>
<evidence type="ECO:0000256" key="10">
    <source>
        <dbReference type="ARBA" id="ARBA00047200"/>
    </source>
</evidence>
<dbReference type="InterPro" id="IPR055355">
    <property type="entry name" value="ZP-C"/>
</dbReference>
<evidence type="ECO:0000256" key="7">
    <source>
        <dbReference type="ARBA" id="ARBA00023180"/>
    </source>
</evidence>
<dbReference type="Gene3D" id="2.60.40.4100">
    <property type="entry name" value="Zona pellucida, ZP-C domain"/>
    <property type="match status" value="1"/>
</dbReference>
<keyword evidence="7" id="KW-0325">Glycoprotein</keyword>
<protein>
    <recommendedName>
        <fullName evidence="9">Scavenger receptor cysteine-rich domain-containing protein DMBT1</fullName>
    </recommendedName>
    <alternativeName>
        <fullName evidence="10">Deleted in malignant brain tumors 1 protein</fullName>
    </alternativeName>
    <alternativeName>
        <fullName evidence="8">Hensin</fullName>
    </alternativeName>
</protein>
<feature type="disulfide bond" evidence="12">
    <location>
        <begin position="41"/>
        <end position="102"/>
    </location>
</feature>
<feature type="domain" description="SRCR" evidence="14">
    <location>
        <begin position="3"/>
        <end position="103"/>
    </location>
</feature>
<dbReference type="EMBL" id="CM004479">
    <property type="protein sequence ID" value="OCT69902.1"/>
    <property type="molecule type" value="Genomic_DNA"/>
</dbReference>
<dbReference type="FunFam" id="2.60.120.290:FF:000003">
    <property type="entry name" value="Neuropilin"/>
    <property type="match status" value="1"/>
</dbReference>
<evidence type="ECO:0000256" key="4">
    <source>
        <dbReference type="ARBA" id="ARBA00022737"/>
    </source>
</evidence>
<dbReference type="PROSITE" id="PS51034">
    <property type="entry name" value="ZP_2"/>
    <property type="match status" value="1"/>
</dbReference>
<dbReference type="PROSITE" id="PS50287">
    <property type="entry name" value="SRCR_2"/>
    <property type="match status" value="1"/>
</dbReference>
<name>A0A974H9J7_XENLA</name>
<dbReference type="InterPro" id="IPR001190">
    <property type="entry name" value="SRCR"/>
</dbReference>
<dbReference type="Gene3D" id="2.60.40.3210">
    <property type="entry name" value="Zona pellucida, ZP-N domain"/>
    <property type="match status" value="1"/>
</dbReference>
<comment type="caution">
    <text evidence="11">Lacks conserved residue(s) required for the propagation of feature annotation.</text>
</comment>
<dbReference type="SMART" id="SM00202">
    <property type="entry name" value="SR"/>
    <property type="match status" value="1"/>
</dbReference>
<dbReference type="PANTHER" id="PTHR14002">
    <property type="entry name" value="ENDOGLIN/TGF-BETA RECEPTOR TYPE III"/>
    <property type="match status" value="1"/>
</dbReference>
<dbReference type="PRINTS" id="PR00258">
    <property type="entry name" value="SPERACTRCPTR"/>
</dbReference>
<dbReference type="SUPFAM" id="SSF56487">
    <property type="entry name" value="SRCR-like"/>
    <property type="match status" value="1"/>
</dbReference>
<evidence type="ECO:0000259" key="13">
    <source>
        <dbReference type="PROSITE" id="PS01180"/>
    </source>
</evidence>
<dbReference type="InterPro" id="IPR001507">
    <property type="entry name" value="ZP_dom"/>
</dbReference>
<feature type="domain" description="ZP" evidence="15">
    <location>
        <begin position="354"/>
        <end position="599"/>
    </location>
</feature>
<gene>
    <name evidence="16" type="ORF">XELAEV_18036827mg</name>
</gene>
<comment type="similarity">
    <text evidence="1">Belongs to the DMBT1 family.</text>
</comment>
<feature type="domain" description="CUB" evidence="13">
    <location>
        <begin position="109"/>
        <end position="221"/>
    </location>
</feature>
<dbReference type="Gene3D" id="3.10.250.10">
    <property type="entry name" value="SRCR-like domain"/>
    <property type="match status" value="1"/>
</dbReference>
<evidence type="ECO:0000259" key="15">
    <source>
        <dbReference type="PROSITE" id="PS51034"/>
    </source>
</evidence>
<evidence type="ECO:0000256" key="9">
    <source>
        <dbReference type="ARBA" id="ARBA00047197"/>
    </source>
</evidence>
<dbReference type="Pfam" id="PF00530">
    <property type="entry name" value="SRCR"/>
    <property type="match status" value="1"/>
</dbReference>
<dbReference type="InterPro" id="IPR036772">
    <property type="entry name" value="SRCR-like_dom_sf"/>
</dbReference>
<keyword evidence="6 12" id="KW-1015">Disulfide bond</keyword>
<dbReference type="OMA" id="LWANTEY"/>
<dbReference type="PANTHER" id="PTHR14002:SF38">
    <property type="entry name" value="CUB AND ZONA PELLUCIDA-LIKE DOMAIN-CONTAINING PROTEIN 1"/>
    <property type="match status" value="1"/>
</dbReference>
<keyword evidence="3" id="KW-0732">Signal</keyword>
<evidence type="ECO:0000313" key="17">
    <source>
        <dbReference type="Proteomes" id="UP000694892"/>
    </source>
</evidence>
<feature type="domain" description="CUB" evidence="13">
    <location>
        <begin position="232"/>
        <end position="344"/>
    </location>
</feature>
<keyword evidence="4" id="KW-0677">Repeat</keyword>